<dbReference type="AlphaFoldDB" id="A0A238VQ74"/>
<dbReference type="InterPro" id="IPR029058">
    <property type="entry name" value="AB_hydrolase_fold"/>
</dbReference>
<dbReference type="RefSeq" id="WP_089383983.1">
    <property type="nucleotide sequence ID" value="NZ_FZNQ01000003.1"/>
</dbReference>
<protein>
    <recommendedName>
        <fullName evidence="3">Alpha/beta hydrolase family protein</fullName>
    </recommendedName>
</protein>
<dbReference type="OrthoDB" id="193760at2157"/>
<organism evidence="1 2">
    <name type="scientific">Halorubrum vacuolatum</name>
    <name type="common">Natronobacterium vacuolatum</name>
    <dbReference type="NCBI Taxonomy" id="63740"/>
    <lineage>
        <taxon>Archaea</taxon>
        <taxon>Methanobacteriati</taxon>
        <taxon>Methanobacteriota</taxon>
        <taxon>Stenosarchaea group</taxon>
        <taxon>Halobacteria</taxon>
        <taxon>Halobacteriales</taxon>
        <taxon>Haloferacaceae</taxon>
        <taxon>Halorubrum</taxon>
    </lineage>
</organism>
<evidence type="ECO:0000313" key="2">
    <source>
        <dbReference type="Proteomes" id="UP000198397"/>
    </source>
</evidence>
<sequence length="240" mass="26311">MRTETVGDPTDPNLLCVIGWGNRLQHENVRWLVETLAADSFVHAVEIPDVVTSFEREYLDPVRELAETLGTYRFIGHSTGGLIGAYLRDPAPEPTTRTYLSPWWGFAPETTGPLLSLVQRLPISRPIVPTGGTREEKRAAIGELATDRQLREGPDAAAPTFLREAGRAHVGLAAIDPDPTAVAFCTLTDPVVDPRRVGDRIAADRTILYDGGHELFSSRSRTEHRKTLRAAVREGPDALG</sequence>
<gene>
    <name evidence="1" type="ORF">SAMN06264855_103196</name>
</gene>
<name>A0A238VQ74_HALVU</name>
<evidence type="ECO:0000313" key="1">
    <source>
        <dbReference type="EMBL" id="SNR35933.1"/>
    </source>
</evidence>
<dbReference type="SUPFAM" id="SSF53474">
    <property type="entry name" value="alpha/beta-Hydrolases"/>
    <property type="match status" value="1"/>
</dbReference>
<dbReference type="EMBL" id="FZNQ01000003">
    <property type="protein sequence ID" value="SNR35933.1"/>
    <property type="molecule type" value="Genomic_DNA"/>
</dbReference>
<reference evidence="1 2" key="1">
    <citation type="submission" date="2017-06" db="EMBL/GenBank/DDBJ databases">
        <authorList>
            <person name="Kim H.J."/>
            <person name="Triplett B.A."/>
        </authorList>
    </citation>
    <scope>NUCLEOTIDE SEQUENCE [LARGE SCALE GENOMIC DNA]</scope>
    <source>
        <strain evidence="1 2">DSM 8800</strain>
    </source>
</reference>
<evidence type="ECO:0008006" key="3">
    <source>
        <dbReference type="Google" id="ProtNLM"/>
    </source>
</evidence>
<dbReference type="Proteomes" id="UP000198397">
    <property type="component" value="Unassembled WGS sequence"/>
</dbReference>
<proteinExistence type="predicted"/>
<keyword evidence="2" id="KW-1185">Reference proteome</keyword>
<dbReference type="Gene3D" id="3.40.50.1820">
    <property type="entry name" value="alpha/beta hydrolase"/>
    <property type="match status" value="1"/>
</dbReference>
<accession>A0A238VQ74</accession>